<evidence type="ECO:0000256" key="2">
    <source>
        <dbReference type="PIRSR" id="PIRSR605502-1"/>
    </source>
</evidence>
<comment type="caution">
    <text evidence="3">The sequence shown here is derived from an EMBL/GenBank/DDBJ whole genome shotgun (WGS) entry which is preliminary data.</text>
</comment>
<keyword evidence="2" id="KW-0460">Magnesium</keyword>
<dbReference type="STRING" id="33528.ENSGAFP00000022558"/>
<sequence>MWSWVTQGQEERGEKGACGVLTKLCVLRFMLIESFRVRVEKVIQMTSSVANRAIGAIVGSAVADAAGKTQPLHWVYDLQKLKGILAQDPNPEFRSESANPFYRRQTGQQSCYGDQAYVLLESLSECGGLNVDDLKQRTLKFFGPGSEYDTPVNDPYRDRNGPRPQLPIEGPWRHASLKSFLKNVDAGKEETGCEMDCQIDGIAKLAPIVAFYAGHPDMLEKVEQAIRVTQNNDECVAETLAAARSVRPPAPLDYLSSRLRLEGGASTTLWGWWCCSSSVKAFAKHHILDDNLVSSLRFLERFILTGPDPKALDVVLNQLSDPSRKQPQDLDKAVIGEFVEASTGADPRCVSQHMRCVCNKLPPTLLNSILTRIRRLTGAMLTAGLPGAFQAALHGVLTATRFETAVRDTMSCGGCTCSRASFIGACVGAQIGLEGIPASWLSRTSRSAAVLEHAKKVTGHHL</sequence>
<dbReference type="Pfam" id="PF03747">
    <property type="entry name" value="ADP_ribosyl_GH"/>
    <property type="match status" value="2"/>
</dbReference>
<keyword evidence="2" id="KW-0479">Metal-binding</keyword>
<evidence type="ECO:0000313" key="3">
    <source>
        <dbReference type="EMBL" id="PWA17473.1"/>
    </source>
</evidence>
<comment type="cofactor">
    <cofactor evidence="2">
        <name>Mg(2+)</name>
        <dbReference type="ChEBI" id="CHEBI:18420"/>
    </cofactor>
    <text evidence="2">Binds 2 magnesium ions per subunit.</text>
</comment>
<dbReference type="Proteomes" id="UP000250572">
    <property type="component" value="Unassembled WGS sequence"/>
</dbReference>
<dbReference type="PANTHER" id="PTHR16222">
    <property type="entry name" value="ADP-RIBOSYLGLYCOHYDROLASE"/>
    <property type="match status" value="1"/>
</dbReference>
<feature type="binding site" evidence="2">
    <location>
        <position position="418"/>
    </location>
    <ligand>
        <name>Mg(2+)</name>
        <dbReference type="ChEBI" id="CHEBI:18420"/>
        <label>1</label>
    </ligand>
</feature>
<dbReference type="Gene3D" id="1.10.4080.10">
    <property type="entry name" value="ADP-ribosylation/Crystallin J1"/>
    <property type="match status" value="1"/>
</dbReference>
<dbReference type="InterPro" id="IPR036705">
    <property type="entry name" value="Ribosyl_crysJ1_sf"/>
</dbReference>
<gene>
    <name evidence="3" type="ORF">CCH79_00011435</name>
</gene>
<dbReference type="InterPro" id="IPR050792">
    <property type="entry name" value="ADP-ribosylglycohydrolase"/>
</dbReference>
<name>A0A315V1U3_GAMAF</name>
<evidence type="ECO:0000256" key="1">
    <source>
        <dbReference type="ARBA" id="ARBA00010702"/>
    </source>
</evidence>
<dbReference type="InterPro" id="IPR005502">
    <property type="entry name" value="Ribosyl_crysJ1"/>
</dbReference>
<protein>
    <recommendedName>
        <fullName evidence="5">Selenoprotein J</fullName>
    </recommendedName>
</protein>
<dbReference type="GO" id="GO:0046872">
    <property type="term" value="F:metal ion binding"/>
    <property type="evidence" value="ECO:0007669"/>
    <property type="project" value="UniProtKB-KW"/>
</dbReference>
<evidence type="ECO:0008006" key="5">
    <source>
        <dbReference type="Google" id="ProtNLM"/>
    </source>
</evidence>
<dbReference type="SUPFAM" id="SSF101478">
    <property type="entry name" value="ADP-ribosylglycohydrolase"/>
    <property type="match status" value="2"/>
</dbReference>
<dbReference type="AlphaFoldDB" id="A0A315V1U3"/>
<evidence type="ECO:0000313" key="4">
    <source>
        <dbReference type="Proteomes" id="UP000250572"/>
    </source>
</evidence>
<dbReference type="EMBL" id="NHOQ01002364">
    <property type="protein sequence ID" value="PWA17473.1"/>
    <property type="molecule type" value="Genomic_DNA"/>
</dbReference>
<dbReference type="PANTHER" id="PTHR16222:SF17">
    <property type="entry name" value="SELENOPROTEIN J"/>
    <property type="match status" value="1"/>
</dbReference>
<organism evidence="3 4">
    <name type="scientific">Gambusia affinis</name>
    <name type="common">Western mosquitofish</name>
    <name type="synonym">Heterandria affinis</name>
    <dbReference type="NCBI Taxonomy" id="33528"/>
    <lineage>
        <taxon>Eukaryota</taxon>
        <taxon>Metazoa</taxon>
        <taxon>Chordata</taxon>
        <taxon>Craniata</taxon>
        <taxon>Vertebrata</taxon>
        <taxon>Euteleostomi</taxon>
        <taxon>Actinopterygii</taxon>
        <taxon>Neopterygii</taxon>
        <taxon>Teleostei</taxon>
        <taxon>Neoteleostei</taxon>
        <taxon>Acanthomorphata</taxon>
        <taxon>Ovalentaria</taxon>
        <taxon>Atherinomorphae</taxon>
        <taxon>Cyprinodontiformes</taxon>
        <taxon>Poeciliidae</taxon>
        <taxon>Poeciliinae</taxon>
        <taxon>Gambusia</taxon>
    </lineage>
</organism>
<proteinExistence type="inferred from homology"/>
<comment type="similarity">
    <text evidence="1">Belongs to the ADP-ribosylglycohydrolase family.</text>
</comment>
<keyword evidence="4" id="KW-1185">Reference proteome</keyword>
<reference evidence="3 4" key="1">
    <citation type="journal article" date="2018" name="G3 (Bethesda)">
        <title>A High-Quality Reference Genome for the Invasive Mosquitofish Gambusia affinis Using a Chicago Library.</title>
        <authorList>
            <person name="Hoffberg S.L."/>
            <person name="Troendle N.J."/>
            <person name="Glenn T.C."/>
            <person name="Mahmud O."/>
            <person name="Louha S."/>
            <person name="Chalopin D."/>
            <person name="Bennetzen J.L."/>
            <person name="Mauricio R."/>
        </authorList>
    </citation>
    <scope>NUCLEOTIDE SEQUENCE [LARGE SCALE GENOMIC DNA]</scope>
    <source>
        <strain evidence="3">NE01/NJP1002.9</strain>
        <tissue evidence="3">Muscle</tissue>
    </source>
</reference>
<accession>A0A315V1U3</accession>